<dbReference type="AlphaFoldDB" id="A0A1M5QZI2"/>
<dbReference type="PANTHER" id="PTHR30328">
    <property type="entry name" value="TRANSCRIPTIONAL REPRESSOR"/>
    <property type="match status" value="1"/>
</dbReference>
<dbReference type="GO" id="GO:0003677">
    <property type="term" value="F:DNA binding"/>
    <property type="evidence" value="ECO:0007669"/>
    <property type="project" value="UniProtKB-UniRule"/>
</dbReference>
<accession>A0A1M5QZI2</accession>
<dbReference type="InterPro" id="IPR050109">
    <property type="entry name" value="HTH-type_TetR-like_transc_reg"/>
</dbReference>
<reference evidence="5" key="1">
    <citation type="submission" date="2016-11" db="EMBL/GenBank/DDBJ databases">
        <authorList>
            <person name="Varghese N."/>
            <person name="Submissions S."/>
        </authorList>
    </citation>
    <scope>NUCLEOTIDE SEQUENCE [LARGE SCALE GENOMIC DNA]</scope>
    <source>
        <strain evidence="5">CGMCC 1.8995</strain>
    </source>
</reference>
<dbReference type="GO" id="GO:0045892">
    <property type="term" value="P:negative regulation of DNA-templated transcription"/>
    <property type="evidence" value="ECO:0007669"/>
    <property type="project" value="InterPro"/>
</dbReference>
<evidence type="ECO:0000256" key="1">
    <source>
        <dbReference type="ARBA" id="ARBA00023125"/>
    </source>
</evidence>
<organism evidence="4 5">
    <name type="scientific">Marisediminitalea aggregata</name>
    <dbReference type="NCBI Taxonomy" id="634436"/>
    <lineage>
        <taxon>Bacteria</taxon>
        <taxon>Pseudomonadati</taxon>
        <taxon>Pseudomonadota</taxon>
        <taxon>Gammaproteobacteria</taxon>
        <taxon>Alteromonadales</taxon>
        <taxon>Alteromonadaceae</taxon>
        <taxon>Marisediminitalea</taxon>
    </lineage>
</organism>
<dbReference type="PANTHER" id="PTHR30328:SF54">
    <property type="entry name" value="HTH-TYPE TRANSCRIPTIONAL REPRESSOR SCO4008"/>
    <property type="match status" value="1"/>
</dbReference>
<keyword evidence="5" id="KW-1185">Reference proteome</keyword>
<feature type="domain" description="HTH tetR-type" evidence="3">
    <location>
        <begin position="13"/>
        <end position="73"/>
    </location>
</feature>
<dbReference type="OrthoDB" id="6860332at2"/>
<dbReference type="PROSITE" id="PS50977">
    <property type="entry name" value="HTH_TETR_2"/>
    <property type="match status" value="1"/>
</dbReference>
<dbReference type="Proteomes" id="UP000184520">
    <property type="component" value="Unassembled WGS sequence"/>
</dbReference>
<dbReference type="SUPFAM" id="SSF48498">
    <property type="entry name" value="Tetracyclin repressor-like, C-terminal domain"/>
    <property type="match status" value="1"/>
</dbReference>
<evidence type="ECO:0000259" key="3">
    <source>
        <dbReference type="PROSITE" id="PS50977"/>
    </source>
</evidence>
<name>A0A1M5QZI2_9ALTE</name>
<dbReference type="InterPro" id="IPR036271">
    <property type="entry name" value="Tet_transcr_reg_TetR-rel_C_sf"/>
</dbReference>
<dbReference type="Gene3D" id="1.10.10.60">
    <property type="entry name" value="Homeodomain-like"/>
    <property type="match status" value="1"/>
</dbReference>
<dbReference type="RefSeq" id="WP_073324925.1">
    <property type="nucleotide sequence ID" value="NZ_FQWD01000007.1"/>
</dbReference>
<dbReference type="SUPFAM" id="SSF46689">
    <property type="entry name" value="Homeodomain-like"/>
    <property type="match status" value="1"/>
</dbReference>
<dbReference type="InterPro" id="IPR013573">
    <property type="entry name" value="Tscrpt_reg_YcdC_C"/>
</dbReference>
<evidence type="ECO:0000256" key="2">
    <source>
        <dbReference type="PROSITE-ProRule" id="PRU00335"/>
    </source>
</evidence>
<dbReference type="PRINTS" id="PR00455">
    <property type="entry name" value="HTHTETR"/>
</dbReference>
<dbReference type="InterPro" id="IPR001647">
    <property type="entry name" value="HTH_TetR"/>
</dbReference>
<gene>
    <name evidence="4" type="ORF">SAMN05216361_3977</name>
</gene>
<dbReference type="EMBL" id="FQWD01000007">
    <property type="protein sequence ID" value="SHH19276.1"/>
    <property type="molecule type" value="Genomic_DNA"/>
</dbReference>
<keyword evidence="1 2" id="KW-0238">DNA-binding</keyword>
<proteinExistence type="predicted"/>
<evidence type="ECO:0000313" key="5">
    <source>
        <dbReference type="Proteomes" id="UP000184520"/>
    </source>
</evidence>
<dbReference type="Pfam" id="PF00440">
    <property type="entry name" value="TetR_N"/>
    <property type="match status" value="1"/>
</dbReference>
<dbReference type="Pfam" id="PF08362">
    <property type="entry name" value="TetR_C_3"/>
    <property type="match status" value="1"/>
</dbReference>
<dbReference type="InterPro" id="IPR009057">
    <property type="entry name" value="Homeodomain-like_sf"/>
</dbReference>
<feature type="DNA-binding region" description="H-T-H motif" evidence="2">
    <location>
        <begin position="36"/>
        <end position="55"/>
    </location>
</feature>
<evidence type="ECO:0000313" key="4">
    <source>
        <dbReference type="EMBL" id="SHH19276.1"/>
    </source>
</evidence>
<protein>
    <submittedName>
        <fullName evidence="4">DNA-binding transcriptional regulator, AcrR family</fullName>
    </submittedName>
</protein>
<dbReference type="STRING" id="634436.SAMN05216361_3977"/>
<dbReference type="Gene3D" id="1.10.357.10">
    <property type="entry name" value="Tetracycline Repressor, domain 2"/>
    <property type="match status" value="1"/>
</dbReference>
<sequence length="217" mass="24347">MVSKSKMEGSIGAKNKRKILAAAEKAFATHGFKGTSVQQIADEAGLPKTNILYYFKSKQGLYVALLQDIMSTWNSRFDKVTSEDDPAISLADYIAEKMTMSRTHPLASKIFAMEVLNGAPYLNKFFRNEHVAWMNGRVAILNSWIEQGRMQAVDPTYLLFHIWACTQHYADFSAQISSLRGKAMKRVDFDEATRQLVHLVLTGCGLAVPQKYLEASE</sequence>